<proteinExistence type="predicted"/>
<comment type="caution">
    <text evidence="1">The sequence shown here is derived from an EMBL/GenBank/DDBJ whole genome shotgun (WGS) entry which is preliminary data.</text>
</comment>
<gene>
    <name evidence="1" type="ORF">Dda_0260</name>
</gene>
<reference evidence="1" key="1">
    <citation type="submission" date="2023-01" db="EMBL/GenBank/DDBJ databases">
        <title>The chitinases involved in constricting ring structure development in the nematode-trapping fungus Drechslerella dactyloides.</title>
        <authorList>
            <person name="Wang R."/>
            <person name="Zhang L."/>
            <person name="Tang P."/>
            <person name="Li S."/>
            <person name="Liang L."/>
        </authorList>
    </citation>
    <scope>NUCLEOTIDE SEQUENCE</scope>
    <source>
        <strain evidence="1">YMF1.00031</strain>
    </source>
</reference>
<evidence type="ECO:0000313" key="1">
    <source>
        <dbReference type="EMBL" id="KAJ6264118.1"/>
    </source>
</evidence>
<name>A0AAD6J401_DREDA</name>
<dbReference type="Proteomes" id="UP001221413">
    <property type="component" value="Unassembled WGS sequence"/>
</dbReference>
<sequence length="135" mass="14838">MYIQDDDFLADEMAGQILVMVIRTVDANQADRIEAAFGRLKGDLAATQHLENAPIYDRAGENGMPAGAYAFQQIVATTTALVWGSGIEMPVKASLFVPEYQHVKALMEIGSLRETNEDVDAVRSPSLFDKDDFLI</sequence>
<dbReference type="AlphaFoldDB" id="A0AAD6J401"/>
<dbReference type="EMBL" id="JAQGDS010000001">
    <property type="protein sequence ID" value="KAJ6264118.1"/>
    <property type="molecule type" value="Genomic_DNA"/>
</dbReference>
<accession>A0AAD6J401</accession>
<evidence type="ECO:0000313" key="2">
    <source>
        <dbReference type="Proteomes" id="UP001221413"/>
    </source>
</evidence>
<protein>
    <submittedName>
        <fullName evidence="1">Uncharacterized protein</fullName>
    </submittedName>
</protein>
<keyword evidence="2" id="KW-1185">Reference proteome</keyword>
<organism evidence="1 2">
    <name type="scientific">Drechslerella dactyloides</name>
    <name type="common">Nematode-trapping fungus</name>
    <name type="synonym">Arthrobotrys dactyloides</name>
    <dbReference type="NCBI Taxonomy" id="74499"/>
    <lineage>
        <taxon>Eukaryota</taxon>
        <taxon>Fungi</taxon>
        <taxon>Dikarya</taxon>
        <taxon>Ascomycota</taxon>
        <taxon>Pezizomycotina</taxon>
        <taxon>Orbiliomycetes</taxon>
        <taxon>Orbiliales</taxon>
        <taxon>Orbiliaceae</taxon>
        <taxon>Drechslerella</taxon>
    </lineage>
</organism>